<reference evidence="2" key="1">
    <citation type="submission" date="2017-04" db="EMBL/GenBank/DDBJ databases">
        <title>Genome evolution of the luminous symbionts of deep sea anglerfish.</title>
        <authorList>
            <person name="Hendry T.A."/>
        </authorList>
    </citation>
    <scope>NUCLEOTIDE SEQUENCE [LARGE SCALE GENOMIC DNA]</scope>
</reference>
<dbReference type="Proteomes" id="UP000218160">
    <property type="component" value="Chromosome 1"/>
</dbReference>
<dbReference type="EMBL" id="CP020660">
    <property type="protein sequence ID" value="ATF09454.1"/>
    <property type="molecule type" value="Genomic_DNA"/>
</dbReference>
<dbReference type="AlphaFoldDB" id="A0A291B8X8"/>
<protein>
    <recommendedName>
        <fullName evidence="3">Mobile element protein</fullName>
    </recommendedName>
</protein>
<gene>
    <name evidence="1" type="ORF">BTN50_0949</name>
</gene>
<evidence type="ECO:0008006" key="3">
    <source>
        <dbReference type="Google" id="ProtNLM"/>
    </source>
</evidence>
<name>A0A291B8X8_9GAMM</name>
<organism evidence="1 2">
    <name type="scientific">Candidatus Enterovibrio altilux</name>
    <dbReference type="NCBI Taxonomy" id="1927128"/>
    <lineage>
        <taxon>Bacteria</taxon>
        <taxon>Pseudomonadati</taxon>
        <taxon>Pseudomonadota</taxon>
        <taxon>Gammaproteobacteria</taxon>
        <taxon>Vibrionales</taxon>
        <taxon>Vibrionaceae</taxon>
        <taxon>Enterovibrio</taxon>
    </lineage>
</organism>
<sequence>MISDEVLSNLVKQVLQRINEILGEGAYDTIRIKRAVSLIPRRKKVTFRSRLSA</sequence>
<evidence type="ECO:0000313" key="2">
    <source>
        <dbReference type="Proteomes" id="UP000218160"/>
    </source>
</evidence>
<keyword evidence="2" id="KW-1185">Reference proteome</keyword>
<dbReference type="RefSeq" id="WP_394348986.1">
    <property type="nucleotide sequence ID" value="NZ_RPOE01000001.1"/>
</dbReference>
<dbReference type="KEGG" id="elux:BTN50_0949"/>
<evidence type="ECO:0000313" key="1">
    <source>
        <dbReference type="EMBL" id="ATF09454.1"/>
    </source>
</evidence>
<accession>A0A291B8X8</accession>
<proteinExistence type="predicted"/>